<sequence length="68" mass="8045">IRSIRSRYRVQAFLILGHHFFLQSPLLLDIFVVLFILVSNFMNRQNTVPSQLLVQGMRFLASNRRELL</sequence>
<evidence type="ECO:0000256" key="1">
    <source>
        <dbReference type="SAM" id="Phobius"/>
    </source>
</evidence>
<dbReference type="RefSeq" id="XP_018039543.1">
    <property type="nucleotide sequence ID" value="XM_018173629.1"/>
</dbReference>
<evidence type="ECO:0000313" key="2">
    <source>
        <dbReference type="EMBL" id="OAG09178.1"/>
    </source>
</evidence>
<feature type="non-terminal residue" evidence="2">
    <location>
        <position position="1"/>
    </location>
</feature>
<proteinExistence type="predicted"/>
<organism evidence="2 3">
    <name type="scientific">Paraphaeosphaeria sporulosa</name>
    <dbReference type="NCBI Taxonomy" id="1460663"/>
    <lineage>
        <taxon>Eukaryota</taxon>
        <taxon>Fungi</taxon>
        <taxon>Dikarya</taxon>
        <taxon>Ascomycota</taxon>
        <taxon>Pezizomycotina</taxon>
        <taxon>Dothideomycetes</taxon>
        <taxon>Pleosporomycetidae</taxon>
        <taxon>Pleosporales</taxon>
        <taxon>Massarineae</taxon>
        <taxon>Didymosphaeriaceae</taxon>
        <taxon>Paraphaeosphaeria</taxon>
    </lineage>
</organism>
<gene>
    <name evidence="2" type="ORF">CC84DRAFT_1065297</name>
</gene>
<dbReference type="EMBL" id="KV441549">
    <property type="protein sequence ID" value="OAG09178.1"/>
    <property type="molecule type" value="Genomic_DNA"/>
</dbReference>
<name>A0A177CQE8_9PLEO</name>
<evidence type="ECO:0000313" key="3">
    <source>
        <dbReference type="Proteomes" id="UP000077069"/>
    </source>
</evidence>
<protein>
    <submittedName>
        <fullName evidence="2">Uncharacterized protein</fullName>
    </submittedName>
</protein>
<keyword evidence="1" id="KW-0812">Transmembrane</keyword>
<dbReference type="Proteomes" id="UP000077069">
    <property type="component" value="Unassembled WGS sequence"/>
</dbReference>
<keyword evidence="3" id="KW-1185">Reference proteome</keyword>
<reference evidence="2 3" key="1">
    <citation type="submission" date="2016-05" db="EMBL/GenBank/DDBJ databases">
        <title>Comparative analysis of secretome profiles of manganese(II)-oxidizing ascomycete fungi.</title>
        <authorList>
            <consortium name="DOE Joint Genome Institute"/>
            <person name="Zeiner C.A."/>
            <person name="Purvine S.O."/>
            <person name="Zink E.M."/>
            <person name="Wu S."/>
            <person name="Pasa-Tolic L."/>
            <person name="Chaput D.L."/>
            <person name="Haridas S."/>
            <person name="Grigoriev I.V."/>
            <person name="Santelli C.M."/>
            <person name="Hansel C.M."/>
        </authorList>
    </citation>
    <scope>NUCLEOTIDE SEQUENCE [LARGE SCALE GENOMIC DNA]</scope>
    <source>
        <strain evidence="2 3">AP3s5-JAC2a</strain>
    </source>
</reference>
<dbReference type="AlphaFoldDB" id="A0A177CQE8"/>
<feature type="non-terminal residue" evidence="2">
    <location>
        <position position="68"/>
    </location>
</feature>
<dbReference type="GeneID" id="28757115"/>
<dbReference type="OrthoDB" id="3776352at2759"/>
<accession>A0A177CQE8</accession>
<keyword evidence="1" id="KW-0472">Membrane</keyword>
<dbReference type="InParanoid" id="A0A177CQE8"/>
<keyword evidence="1" id="KW-1133">Transmembrane helix</keyword>
<feature type="transmembrane region" description="Helical" evidence="1">
    <location>
        <begin position="12"/>
        <end position="38"/>
    </location>
</feature>